<dbReference type="Pfam" id="PF23190">
    <property type="entry name" value="LHD_TRPY1"/>
    <property type="match status" value="1"/>
</dbReference>
<feature type="coiled-coil region" evidence="1">
    <location>
        <begin position="640"/>
        <end position="674"/>
    </location>
</feature>
<dbReference type="Pfam" id="PF23317">
    <property type="entry name" value="YVC1_C"/>
    <property type="match status" value="1"/>
</dbReference>
<dbReference type="InterPro" id="IPR056337">
    <property type="entry name" value="LHD_YVC1"/>
</dbReference>
<feature type="transmembrane region" description="Helical" evidence="2">
    <location>
        <begin position="514"/>
        <end position="534"/>
    </location>
</feature>
<reference evidence="5 6" key="1">
    <citation type="submission" date="2014-03" db="EMBL/GenBank/DDBJ databases">
        <title>The genome of Kluyveromyces dobzhanskii.</title>
        <authorList>
            <person name="Nystedt B."/>
            <person name="Astrom S."/>
        </authorList>
    </citation>
    <scope>NUCLEOTIDE SEQUENCE [LARGE SCALE GENOMIC DNA]</scope>
    <source>
        <strain evidence="5 6">CBS 2104</strain>
    </source>
</reference>
<keyword evidence="1" id="KW-0175">Coiled coil</keyword>
<evidence type="ECO:0000313" key="6">
    <source>
        <dbReference type="Proteomes" id="UP000031516"/>
    </source>
</evidence>
<organism evidence="5 6">
    <name type="scientific">Kluyveromyces dobzhanskii CBS 2104</name>
    <dbReference type="NCBI Taxonomy" id="1427455"/>
    <lineage>
        <taxon>Eukaryota</taxon>
        <taxon>Fungi</taxon>
        <taxon>Dikarya</taxon>
        <taxon>Ascomycota</taxon>
        <taxon>Saccharomycotina</taxon>
        <taxon>Saccharomycetes</taxon>
        <taxon>Saccharomycetales</taxon>
        <taxon>Saccharomycetaceae</taxon>
        <taxon>Kluyveromyces</taxon>
    </lineage>
</organism>
<proteinExistence type="predicted"/>
<feature type="transmembrane region" description="Helical" evidence="2">
    <location>
        <begin position="435"/>
        <end position="454"/>
    </location>
</feature>
<protein>
    <submittedName>
        <fullName evidence="5">WGS project CCBQ000000000 data, contig 00015</fullName>
    </submittedName>
</protein>
<feature type="domain" description="Calcium channel YVC1-like C-terminal transmembrane" evidence="4">
    <location>
        <begin position="261"/>
        <end position="546"/>
    </location>
</feature>
<evidence type="ECO:0000256" key="1">
    <source>
        <dbReference type="SAM" id="Coils"/>
    </source>
</evidence>
<dbReference type="PANTHER" id="PTHR35859:SF1">
    <property type="entry name" value="NONSELECTIVE CATION CHANNEL PROTEIN"/>
    <property type="match status" value="1"/>
</dbReference>
<comment type="caution">
    <text evidence="5">The sequence shown here is derived from an EMBL/GenBank/DDBJ whole genome shotgun (WGS) entry which is preliminary data.</text>
</comment>
<keyword evidence="2" id="KW-0472">Membrane</keyword>
<dbReference type="Proteomes" id="UP000031516">
    <property type="component" value="Unassembled WGS sequence"/>
</dbReference>
<feature type="transmembrane region" description="Helical" evidence="2">
    <location>
        <begin position="332"/>
        <end position="352"/>
    </location>
</feature>
<dbReference type="AlphaFoldDB" id="A0A0A8L950"/>
<gene>
    <name evidence="5" type="ORF">KLDO_g3694</name>
</gene>
<keyword evidence="6" id="KW-1185">Reference proteome</keyword>
<feature type="transmembrane region" description="Helical" evidence="2">
    <location>
        <begin position="301"/>
        <end position="320"/>
    </location>
</feature>
<evidence type="ECO:0000259" key="3">
    <source>
        <dbReference type="Pfam" id="PF23190"/>
    </source>
</evidence>
<evidence type="ECO:0000259" key="4">
    <source>
        <dbReference type="Pfam" id="PF23317"/>
    </source>
</evidence>
<dbReference type="InterPro" id="IPR052971">
    <property type="entry name" value="TRP_calcium_channel"/>
</dbReference>
<evidence type="ECO:0000256" key="2">
    <source>
        <dbReference type="SAM" id="Phobius"/>
    </source>
</evidence>
<feature type="transmembrane region" description="Helical" evidence="2">
    <location>
        <begin position="372"/>
        <end position="391"/>
    </location>
</feature>
<feature type="domain" description="YVC1 N-terminal linker helical" evidence="3">
    <location>
        <begin position="31"/>
        <end position="221"/>
    </location>
</feature>
<feature type="transmembrane region" description="Helical" evidence="2">
    <location>
        <begin position="234"/>
        <end position="251"/>
    </location>
</feature>
<dbReference type="OrthoDB" id="301415at2759"/>
<feature type="transmembrane region" description="Helical" evidence="2">
    <location>
        <begin position="403"/>
        <end position="423"/>
    </location>
</feature>
<dbReference type="PANTHER" id="PTHR35859">
    <property type="entry name" value="NONSELECTIVE CATION CHANNEL PROTEIN"/>
    <property type="match status" value="1"/>
</dbReference>
<keyword evidence="2" id="KW-1133">Transmembrane helix</keyword>
<dbReference type="EMBL" id="CCBQ010000045">
    <property type="protein sequence ID" value="CDO95454.1"/>
    <property type="molecule type" value="Genomic_DNA"/>
</dbReference>
<name>A0A0A8L950_9SACH</name>
<sequence>MEQAVLPSTAQQYWNDPANTPNYTSPNPRQVLRIATNLKYLIDEVIPIAYDENILTCEHSRILNAKVIKLAREACGGDRNDFASVRKYESVIIFALLKVCEWYWDLAESELHNSEVYNARAIAAQQLSKLIIEEAEAEDHHYTFMQLLLRRYVINERDEDSSPASALELAMDMHCTTVIGSSGYQRCLKWLWRGWIVQNQYDPQTYVLSRTVPSCEVSKHFTPERLRAPMYQNMLQIIFSLFYLILYTVVLNQKDSVHVQAIGFWESLFYVFTLGQTIDEVVKCYHVGWAYVGFWNVYHDFMFSIIICSIFIRILSVCPWRTELPPEYWDIVSYRILACAAPLIWCRLLLYLESERFVGALLVVLAHMMRESIYFFFLLVLMMIGFLQGFLGLDSADGTREITWPILSNLLTTILGGGGFDMFENFAPPYAGILYYSYCFIVTIILLNILIALYSSAYEKVIDNATDEYLALMAQKTLRYIRAPDEDVYVPPLNLIEICITPIMWVLPRSQGKALSNFVMAIIYSPLLCYVAIFETMQARRIMYNRLNRLPDDANEKDVAWDLTDGFLEDDINVLDSDLSSMCRGAQKKNERALLLQREAEEADSRFPVKKSWYKEVKNVVQPVNEGFETGIGWESYRIFKDLSDKQEKAEEKIERLTDTISQLTDLIKELKIKND</sequence>
<keyword evidence="2" id="KW-0812">Transmembrane</keyword>
<evidence type="ECO:0000313" key="5">
    <source>
        <dbReference type="EMBL" id="CDO95454.1"/>
    </source>
</evidence>
<dbReference type="InterPro" id="IPR056336">
    <property type="entry name" value="YVC1_C"/>
</dbReference>
<accession>A0A0A8L950</accession>